<evidence type="ECO:0000313" key="3">
    <source>
        <dbReference type="EMBL" id="NHR05028.1"/>
    </source>
</evidence>
<dbReference type="SUPFAM" id="SSF53187">
    <property type="entry name" value="Zn-dependent exopeptidases"/>
    <property type="match status" value="1"/>
</dbReference>
<dbReference type="CDD" id="cd03890">
    <property type="entry name" value="M20_pepD"/>
    <property type="match status" value="1"/>
</dbReference>
<gene>
    <name evidence="3" type="ORF">HA052_07430</name>
</gene>
<dbReference type="PANTHER" id="PTHR43501">
    <property type="entry name" value="CYTOSOL NON-SPECIFIC DIPEPTIDASE"/>
    <property type="match status" value="1"/>
</dbReference>
<accession>A0ABX0L7J6</accession>
<feature type="domain" description="Peptidase M20 dimerisation" evidence="2">
    <location>
        <begin position="209"/>
        <end position="291"/>
    </location>
</feature>
<name>A0ABX0L7J6_9NEIS</name>
<dbReference type="EMBL" id="JAAOMA010000007">
    <property type="protein sequence ID" value="NHR05028.1"/>
    <property type="molecule type" value="Genomic_DNA"/>
</dbReference>
<dbReference type="PANTHER" id="PTHR43501:SF1">
    <property type="entry name" value="CYTOSOL NON-SPECIFIC DIPEPTIDASE"/>
    <property type="match status" value="1"/>
</dbReference>
<keyword evidence="4" id="KW-1185">Reference proteome</keyword>
<dbReference type="InterPro" id="IPR002933">
    <property type="entry name" value="Peptidase_M20"/>
</dbReference>
<dbReference type="InterPro" id="IPR001160">
    <property type="entry name" value="Peptidase_M20C"/>
</dbReference>
<sequence>MTRIAELEPKVVWEHFQTLCEIPRPSKHEQQLRDYLKGWAELRGLDTVVDEVGNLIIRKPATPGNENRIGVVLQGHLDMVCQANTGTEHDFFKDPIRPVLQDGWLVAENTTLGADNGIGVALGMAVLNSEDVPHGPIEVLLTLDEEAGMGGALGLGTGLLQGQYLINIDTEEWGEFYMGCAGGVDANVSRGYAREALPAGYQAVSLVIKGLRGGHSGADIHLGRGNANKILIRLIRELEAETDLRVSSFKGGTARNALSREAFAAVAFPAADADKVAAKLDAFQSLLRFELAGVDEGVTVVQERIELGQVMARADQGAIFAALHAAPHGVKRMSQRVEGVVETSNNLGVVVLEEGKLFANLMVRSLLDSGTWMLAREVESLFLLAGCQVEMEGGYPGWAPNPQSKLLALFQQVYAREFGGEAQVQVIHAGLECGILGSKYPGMDMVSFGPNIRGAHAPGERVEVDSVGKAWHLLKAVLAAVPAR</sequence>
<protein>
    <submittedName>
        <fullName evidence="3">Aminoacyl-histidine dipeptidase</fullName>
    </submittedName>
</protein>
<dbReference type="Proteomes" id="UP001515641">
    <property type="component" value="Unassembled WGS sequence"/>
</dbReference>
<comment type="caution">
    <text evidence="3">The sequence shown here is derived from an EMBL/GenBank/DDBJ whole genome shotgun (WGS) entry which is preliminary data.</text>
</comment>
<evidence type="ECO:0000313" key="4">
    <source>
        <dbReference type="Proteomes" id="UP001515641"/>
    </source>
</evidence>
<keyword evidence="1" id="KW-0378">Hydrolase</keyword>
<dbReference type="Gene3D" id="3.40.630.10">
    <property type="entry name" value="Zn peptidases"/>
    <property type="match status" value="2"/>
</dbReference>
<organism evidence="3 4">
    <name type="scientific">Chromobacterium fluminis</name>
    <dbReference type="NCBI Taxonomy" id="3044269"/>
    <lineage>
        <taxon>Bacteria</taxon>
        <taxon>Pseudomonadati</taxon>
        <taxon>Pseudomonadota</taxon>
        <taxon>Betaproteobacteria</taxon>
        <taxon>Neisseriales</taxon>
        <taxon>Chromobacteriaceae</taxon>
        <taxon>Chromobacterium</taxon>
    </lineage>
</organism>
<evidence type="ECO:0000256" key="1">
    <source>
        <dbReference type="ARBA" id="ARBA00022801"/>
    </source>
</evidence>
<dbReference type="Pfam" id="PF01546">
    <property type="entry name" value="Peptidase_M20"/>
    <property type="match status" value="1"/>
</dbReference>
<dbReference type="InterPro" id="IPR011650">
    <property type="entry name" value="Peptidase_M20_dimer"/>
</dbReference>
<evidence type="ECO:0000259" key="2">
    <source>
        <dbReference type="Pfam" id="PF07687"/>
    </source>
</evidence>
<dbReference type="NCBIfam" id="TIGR01893">
    <property type="entry name" value="aa-his-dipept"/>
    <property type="match status" value="1"/>
</dbReference>
<dbReference type="PRINTS" id="PR00934">
    <property type="entry name" value="XHISDIPTASE"/>
</dbReference>
<proteinExistence type="predicted"/>
<dbReference type="PIRSF" id="PIRSF016599">
    <property type="entry name" value="Xaa-His_dipept"/>
    <property type="match status" value="1"/>
</dbReference>
<dbReference type="RefSeq" id="WP_166451426.1">
    <property type="nucleotide sequence ID" value="NZ_JAAOMA010000007.1"/>
</dbReference>
<reference evidence="3 4" key="1">
    <citation type="submission" date="2020-03" db="EMBL/GenBank/DDBJ databases">
        <title>Draft genome sequence of environmentally isolated cultures.</title>
        <authorList>
            <person name="Wilson H.S."/>
            <person name="De Leon M.E."/>
        </authorList>
    </citation>
    <scope>NUCLEOTIDE SEQUENCE [LARGE SCALE GENOMIC DNA]</scope>
    <source>
        <strain evidence="3 4">HSC-31F16</strain>
    </source>
</reference>
<dbReference type="Pfam" id="PF07687">
    <property type="entry name" value="M20_dimer"/>
    <property type="match status" value="1"/>
</dbReference>